<dbReference type="PANTHER" id="PTHR11699">
    <property type="entry name" value="ALDEHYDE DEHYDROGENASE-RELATED"/>
    <property type="match status" value="1"/>
</dbReference>
<gene>
    <name evidence="3" type="ORF">AT727_00505</name>
</gene>
<dbReference type="AlphaFoldDB" id="A0A0W1JQI9"/>
<protein>
    <recommendedName>
        <fullName evidence="2">Aldehyde dehydrogenase domain-containing protein</fullName>
    </recommendedName>
</protein>
<dbReference type="GO" id="GO:0016620">
    <property type="term" value="F:oxidoreductase activity, acting on the aldehyde or oxo group of donors, NAD or NADP as acceptor"/>
    <property type="evidence" value="ECO:0007669"/>
    <property type="project" value="InterPro"/>
</dbReference>
<comment type="caution">
    <text evidence="3">The sequence shown here is derived from an EMBL/GenBank/DDBJ whole genome shotgun (WGS) entry which is preliminary data.</text>
</comment>
<keyword evidence="1" id="KW-0560">Oxidoreductase</keyword>
<dbReference type="NCBIfam" id="TIGR02518">
    <property type="entry name" value="EutH_ACDH"/>
    <property type="match status" value="1"/>
</dbReference>
<evidence type="ECO:0000313" key="4">
    <source>
        <dbReference type="Proteomes" id="UP000054623"/>
    </source>
</evidence>
<dbReference type="InterPro" id="IPR016163">
    <property type="entry name" value="Ald_DH_C"/>
</dbReference>
<dbReference type="EMBL" id="LOCK01000001">
    <property type="protein sequence ID" value="KTE93471.1"/>
    <property type="molecule type" value="Genomic_DNA"/>
</dbReference>
<dbReference type="InterPro" id="IPR015590">
    <property type="entry name" value="Aldehyde_DH_dom"/>
</dbReference>
<dbReference type="RefSeq" id="WP_011462303.1">
    <property type="nucleotide sequence ID" value="NZ_LOCK01000001.1"/>
</dbReference>
<organism evidence="3 4">
    <name type="scientific">Desulfitobacterium hafniense</name>
    <name type="common">Desulfitobacterium frappieri</name>
    <dbReference type="NCBI Taxonomy" id="49338"/>
    <lineage>
        <taxon>Bacteria</taxon>
        <taxon>Bacillati</taxon>
        <taxon>Bacillota</taxon>
        <taxon>Clostridia</taxon>
        <taxon>Eubacteriales</taxon>
        <taxon>Desulfitobacteriaceae</taxon>
        <taxon>Desulfitobacterium</taxon>
    </lineage>
</organism>
<evidence type="ECO:0000256" key="1">
    <source>
        <dbReference type="ARBA" id="ARBA00023002"/>
    </source>
</evidence>
<evidence type="ECO:0000313" key="3">
    <source>
        <dbReference type="EMBL" id="KTE93471.1"/>
    </source>
</evidence>
<dbReference type="InterPro" id="IPR016161">
    <property type="entry name" value="Ald_DH/histidinol_DH"/>
</dbReference>
<dbReference type="Pfam" id="PF00171">
    <property type="entry name" value="Aldedh"/>
    <property type="match status" value="1"/>
</dbReference>
<evidence type="ECO:0000259" key="2">
    <source>
        <dbReference type="Pfam" id="PF00171"/>
    </source>
</evidence>
<dbReference type="SUPFAM" id="SSF53720">
    <property type="entry name" value="ALDH-like"/>
    <property type="match status" value="1"/>
</dbReference>
<dbReference type="OrthoDB" id="9804734at2"/>
<feature type="domain" description="Aldehyde dehydrogenase" evidence="2">
    <location>
        <begin position="13"/>
        <end position="271"/>
    </location>
</feature>
<name>A0A0W1JQI9_DESHA</name>
<dbReference type="CDD" id="cd07122">
    <property type="entry name" value="ALDH_F20_ACDH"/>
    <property type="match status" value="1"/>
</dbReference>
<dbReference type="InterPro" id="IPR013357">
    <property type="entry name" value="Acetaldehyde_DH_acetylating"/>
</dbReference>
<dbReference type="Gene3D" id="3.40.605.10">
    <property type="entry name" value="Aldehyde Dehydrogenase, Chain A, domain 1"/>
    <property type="match status" value="1"/>
</dbReference>
<dbReference type="Gene3D" id="3.40.309.10">
    <property type="entry name" value="Aldehyde Dehydrogenase, Chain A, domain 2"/>
    <property type="match status" value="1"/>
</dbReference>
<sequence length="513" mass="55564">MNRMDNDLLAIQEARILIENAREAQKALATFSQEKLDRIVERMAGEVVKYARELAMMSHEETGFGKWQDKYIKNIFASDFLCKKIRKMKVVGIIAEDKENQTLDVGVPVGVIVALLPSTNPVSTAIYKTLIAIKSGNAIVFSPHPKAKKTTRRVLEILVRTAEASGLPCGAIGYQRTQALEGTLGLMNHKDTALIIVTGVPKLVKAAYAAGKPTIYGGPGNGPAFIERSADIKQAVADIITSRTFDHGIVSASEQSVVAEECIADEVRQELRGNGGYFLSEEEAEQLGKLFLRPDGSVNPDIVGKSAVELARKIGITVSENTKVLISEQKFVSPTNPYAKEKLCPVLAFYVEKDWFNACEKCIELLLNDGRGHTLVIHSRNEQVIREFALKKPVSRVLVNTPATLGGIGGTTNLFPALTLGCGAVGGGFTSDNVSPLNLINIRKVGYGVRKLEDITCGVQAESVGSSESAGLTRLTGLNGSLCPGPGYPKERTQDLNELLETLLEQLLPYRNA</sequence>
<proteinExistence type="predicted"/>
<dbReference type="Proteomes" id="UP000054623">
    <property type="component" value="Unassembled WGS sequence"/>
</dbReference>
<dbReference type="InterPro" id="IPR016162">
    <property type="entry name" value="Ald_DH_N"/>
</dbReference>
<accession>A0A0W1JQI9</accession>
<reference evidence="3 4" key="1">
    <citation type="submission" date="2015-12" db="EMBL/GenBank/DDBJ databases">
        <title>Draft Genome Sequence of Desulfitobacterium hafniense Strain DH, a Sulfate-reducing Bacterium Isolated from Paddy Soils.</title>
        <authorList>
            <person name="Bao P."/>
            <person name="Zhang X."/>
            <person name="Li G."/>
        </authorList>
    </citation>
    <scope>NUCLEOTIDE SEQUENCE [LARGE SCALE GENOMIC DNA]</scope>
    <source>
        <strain evidence="3 4">DH</strain>
    </source>
</reference>
<dbReference type="OMA" id="IVNQAHC"/>